<dbReference type="KEGG" id="ccin:107270648"/>
<proteinExistence type="predicted"/>
<name>A0AAJ7FP27_CEPCN</name>
<feature type="signal peptide" evidence="1">
    <location>
        <begin position="1"/>
        <end position="19"/>
    </location>
</feature>
<feature type="chain" id="PRO_5042565493" evidence="1">
    <location>
        <begin position="20"/>
        <end position="322"/>
    </location>
</feature>
<keyword evidence="2" id="KW-1185">Reference proteome</keyword>
<keyword evidence="1" id="KW-0732">Signal</keyword>
<dbReference type="Proteomes" id="UP000694920">
    <property type="component" value="Unplaced"/>
</dbReference>
<dbReference type="InterPro" id="IPR038606">
    <property type="entry name" value="To_sf"/>
</dbReference>
<dbReference type="Pfam" id="PF06585">
    <property type="entry name" value="JHBP"/>
    <property type="match status" value="1"/>
</dbReference>
<dbReference type="PANTHER" id="PTHR11008:SF9">
    <property type="entry name" value="PROTEIN TAKEOUT-LIKE PROTEIN"/>
    <property type="match status" value="1"/>
</dbReference>
<evidence type="ECO:0000313" key="2">
    <source>
        <dbReference type="Proteomes" id="UP000694920"/>
    </source>
</evidence>
<evidence type="ECO:0000256" key="1">
    <source>
        <dbReference type="SAM" id="SignalP"/>
    </source>
</evidence>
<dbReference type="InterPro" id="IPR010562">
    <property type="entry name" value="Haemolymph_juvenile_hormone-bd"/>
</dbReference>
<dbReference type="RefSeq" id="XP_015601325.1">
    <property type="nucleotide sequence ID" value="XM_015745839.2"/>
</dbReference>
<organism evidence="2 3">
    <name type="scientific">Cephus cinctus</name>
    <name type="common">Wheat stem sawfly</name>
    <dbReference type="NCBI Taxonomy" id="211228"/>
    <lineage>
        <taxon>Eukaryota</taxon>
        <taxon>Metazoa</taxon>
        <taxon>Ecdysozoa</taxon>
        <taxon>Arthropoda</taxon>
        <taxon>Hexapoda</taxon>
        <taxon>Insecta</taxon>
        <taxon>Pterygota</taxon>
        <taxon>Neoptera</taxon>
        <taxon>Endopterygota</taxon>
        <taxon>Hymenoptera</taxon>
        <taxon>Cephoidea</taxon>
        <taxon>Cephidae</taxon>
        <taxon>Cephus</taxon>
    </lineage>
</organism>
<dbReference type="GeneID" id="107270648"/>
<gene>
    <name evidence="3" type="primary">LOC107270648</name>
</gene>
<dbReference type="PANTHER" id="PTHR11008">
    <property type="entry name" value="PROTEIN TAKEOUT-LIKE PROTEIN"/>
    <property type="match status" value="1"/>
</dbReference>
<dbReference type="AlphaFoldDB" id="A0AAJ7FP27"/>
<reference evidence="3" key="1">
    <citation type="submission" date="2025-08" db="UniProtKB">
        <authorList>
            <consortium name="RefSeq"/>
        </authorList>
    </citation>
    <scope>IDENTIFICATION</scope>
</reference>
<evidence type="ECO:0000313" key="3">
    <source>
        <dbReference type="RefSeq" id="XP_015601325.1"/>
    </source>
</evidence>
<sequence>MKLTLGILVICTFIKMHRGQVENSVPFLETINNVADRTTNFYSGIIDGSKRLIHRVKDNVLDFVENAVDIPRNIYQNAARRTTDYVHSASSKILESKLISLLDTFRICMREGMPDVGIPIMDPLFISHYDLDTHNEEIGDVSGFIHNVTVRGASTFIVDYASLSLIGPMVTLNLTVPQLYVVGYYNIKGRIGNMFDIYGNGPFTATIYNTKIYLHTVLGYSRGLYMKSFDLDFSIESINMDLRNFMRNKKYGKVMNEVLEEMAPKALEIIKPEILPQIQNYILNRANDTLYHLTVRDVINFLTLKIDIGDFRRIVADKIKIH</sequence>
<dbReference type="SMART" id="SM00700">
    <property type="entry name" value="JHBP"/>
    <property type="match status" value="1"/>
</dbReference>
<accession>A0AAJ7FP27</accession>
<dbReference type="Gene3D" id="3.15.10.30">
    <property type="entry name" value="Haemolymph juvenile hormone binding protein"/>
    <property type="match status" value="1"/>
</dbReference>
<protein>
    <submittedName>
        <fullName evidence="3">Uncharacterized protein LOC107270648 isoform X1</fullName>
    </submittedName>
</protein>